<evidence type="ECO:0000313" key="4">
    <source>
        <dbReference type="EMBL" id="MBM3316532.1"/>
    </source>
</evidence>
<accession>A0A938BPX8</accession>
<dbReference type="AlphaFoldDB" id="A0A938BPX8"/>
<dbReference type="InterPro" id="IPR011006">
    <property type="entry name" value="CheY-like_superfamily"/>
</dbReference>
<dbReference type="InterPro" id="IPR001789">
    <property type="entry name" value="Sig_transdc_resp-reg_receiver"/>
</dbReference>
<dbReference type="Gene3D" id="3.40.50.2300">
    <property type="match status" value="2"/>
</dbReference>
<feature type="modified residue" description="4-aspartylphosphate" evidence="2">
    <location>
        <position position="55"/>
    </location>
</feature>
<evidence type="ECO:0000256" key="2">
    <source>
        <dbReference type="PROSITE-ProRule" id="PRU00169"/>
    </source>
</evidence>
<comment type="caution">
    <text evidence="4">The sequence shown here is derived from an EMBL/GenBank/DDBJ whole genome shotgun (WGS) entry which is preliminary data.</text>
</comment>
<protein>
    <submittedName>
        <fullName evidence="4">Response regulator</fullName>
    </submittedName>
</protein>
<dbReference type="Proteomes" id="UP000748308">
    <property type="component" value="Unassembled WGS sequence"/>
</dbReference>
<dbReference type="SUPFAM" id="SSF52172">
    <property type="entry name" value="CheY-like"/>
    <property type="match status" value="2"/>
</dbReference>
<evidence type="ECO:0000259" key="3">
    <source>
        <dbReference type="PROSITE" id="PS50110"/>
    </source>
</evidence>
<dbReference type="GO" id="GO:0000160">
    <property type="term" value="P:phosphorelay signal transduction system"/>
    <property type="evidence" value="ECO:0007669"/>
    <property type="project" value="InterPro"/>
</dbReference>
<sequence>MPLKLMTVDDSATIRRIVASCAAGLAPEVEVLEAEHGQRCLDLVARSRPDIIILDINMPVMGGEECLRRLKENPETAAIPVVMLTTESEKAVVLRMLRMGIAQFMIKPFTREEFGEKVGAVLEQHGLAELIGPLPLLPPGEYLLVVEDKPKVIEQIRAGAPEAWGIVATADPREALRILGARAPIAVVANLGLGPEKVFEMFAHMRRTPERQGVRYVASCLRTNEDLQARARAHGYLQLLLKPFTPEEMEALLRGWRRADVRATPSGDAYVIQAARGRFSEQADALLAAIDRAAEEGFVKILVELSPVDQADQERAAMWKLIADHASALGVRAIYVTRLEKVRTWLRAGAETRGLPVVAEVTEGLAALAA</sequence>
<feature type="domain" description="Response regulatory" evidence="3">
    <location>
        <begin position="142"/>
        <end position="257"/>
    </location>
</feature>
<reference evidence="4" key="1">
    <citation type="submission" date="2019-03" db="EMBL/GenBank/DDBJ databases">
        <title>Lake Tanganyika Metagenome-Assembled Genomes (MAGs).</title>
        <authorList>
            <person name="Tran P."/>
        </authorList>
    </citation>
    <scope>NUCLEOTIDE SEQUENCE</scope>
    <source>
        <strain evidence="4">M_DeepCast_400m_m2_100</strain>
    </source>
</reference>
<dbReference type="InterPro" id="IPR050595">
    <property type="entry name" value="Bact_response_regulator"/>
</dbReference>
<dbReference type="PANTHER" id="PTHR44591:SF3">
    <property type="entry name" value="RESPONSE REGULATORY DOMAIN-CONTAINING PROTEIN"/>
    <property type="match status" value="1"/>
</dbReference>
<evidence type="ECO:0000313" key="5">
    <source>
        <dbReference type="Proteomes" id="UP000748308"/>
    </source>
</evidence>
<feature type="domain" description="Response regulatory" evidence="3">
    <location>
        <begin position="4"/>
        <end position="122"/>
    </location>
</feature>
<name>A0A938BPX8_UNCEI</name>
<evidence type="ECO:0000256" key="1">
    <source>
        <dbReference type="ARBA" id="ARBA00022553"/>
    </source>
</evidence>
<dbReference type="SMART" id="SM00448">
    <property type="entry name" value="REC"/>
    <property type="match status" value="2"/>
</dbReference>
<keyword evidence="1 2" id="KW-0597">Phosphoprotein</keyword>
<dbReference type="Pfam" id="PF00072">
    <property type="entry name" value="Response_reg"/>
    <property type="match status" value="1"/>
</dbReference>
<dbReference type="PANTHER" id="PTHR44591">
    <property type="entry name" value="STRESS RESPONSE REGULATOR PROTEIN 1"/>
    <property type="match status" value="1"/>
</dbReference>
<organism evidence="4 5">
    <name type="scientific">Eiseniibacteriota bacterium</name>
    <dbReference type="NCBI Taxonomy" id="2212470"/>
    <lineage>
        <taxon>Bacteria</taxon>
        <taxon>Candidatus Eiseniibacteriota</taxon>
    </lineage>
</organism>
<dbReference type="PROSITE" id="PS50110">
    <property type="entry name" value="RESPONSE_REGULATORY"/>
    <property type="match status" value="2"/>
</dbReference>
<gene>
    <name evidence="4" type="ORF">FJY75_01640</name>
</gene>
<dbReference type="EMBL" id="VGIY01000020">
    <property type="protein sequence ID" value="MBM3316532.1"/>
    <property type="molecule type" value="Genomic_DNA"/>
</dbReference>
<proteinExistence type="predicted"/>
<comment type="caution">
    <text evidence="2">Lacks conserved residue(s) required for the propagation of feature annotation.</text>
</comment>